<accession>A0AAE1HF60</accession>
<protein>
    <submittedName>
        <fullName evidence="3">Myosin-1</fullName>
    </submittedName>
</protein>
<evidence type="ECO:0000256" key="1">
    <source>
        <dbReference type="SAM" id="MobiDB-lite"/>
    </source>
</evidence>
<evidence type="ECO:0000313" key="2">
    <source>
        <dbReference type="EMBL" id="KAK3915258.1"/>
    </source>
</evidence>
<dbReference type="Proteomes" id="UP001219518">
    <property type="component" value="Unassembled WGS sequence"/>
</dbReference>
<keyword evidence="5" id="KW-1185">Reference proteome</keyword>
<dbReference type="AlphaFoldDB" id="A0AAE1HF60"/>
<dbReference type="EMBL" id="JAHWGI010000989">
    <property type="protein sequence ID" value="KAK3920127.1"/>
    <property type="molecule type" value="Genomic_DNA"/>
</dbReference>
<organism evidence="3 5">
    <name type="scientific">Frankliniella fusca</name>
    <dbReference type="NCBI Taxonomy" id="407009"/>
    <lineage>
        <taxon>Eukaryota</taxon>
        <taxon>Metazoa</taxon>
        <taxon>Ecdysozoa</taxon>
        <taxon>Arthropoda</taxon>
        <taxon>Hexapoda</taxon>
        <taxon>Insecta</taxon>
        <taxon>Pterygota</taxon>
        <taxon>Neoptera</taxon>
        <taxon>Paraneoptera</taxon>
        <taxon>Thysanoptera</taxon>
        <taxon>Terebrantia</taxon>
        <taxon>Thripoidea</taxon>
        <taxon>Thripidae</taxon>
        <taxon>Frankliniella</taxon>
    </lineage>
</organism>
<sequence length="132" mass="13928">MGNRTPESLSVIYRIRPTCDRDSQIPSIITSGGVRMGGGGPDRCSPVAHHKSSAESVPGLAGLGGLGGLGGGLSRPYPGPYPYGPHPQARSVSRQSLLDLVGCRLGVGGRQRQHQVSRARVRTLRTPVYESE</sequence>
<name>A0AAE1HF60_9NEOP</name>
<dbReference type="EMBL" id="JAHWGI010000415">
    <property type="protein sequence ID" value="KAK3915258.1"/>
    <property type="molecule type" value="Genomic_DNA"/>
</dbReference>
<evidence type="ECO:0000313" key="5">
    <source>
        <dbReference type="Proteomes" id="UP001219518"/>
    </source>
</evidence>
<proteinExistence type="predicted"/>
<feature type="region of interest" description="Disordered" evidence="1">
    <location>
        <begin position="24"/>
        <end position="59"/>
    </location>
</feature>
<evidence type="ECO:0000313" key="3">
    <source>
        <dbReference type="EMBL" id="KAK3920127.1"/>
    </source>
</evidence>
<dbReference type="EMBL" id="JAHWGI010000997">
    <property type="protein sequence ID" value="KAK3920412.1"/>
    <property type="molecule type" value="Genomic_DNA"/>
</dbReference>
<evidence type="ECO:0000313" key="4">
    <source>
        <dbReference type="EMBL" id="KAK3920412.1"/>
    </source>
</evidence>
<reference evidence="3" key="1">
    <citation type="submission" date="2021-07" db="EMBL/GenBank/DDBJ databases">
        <authorList>
            <person name="Catto M.A."/>
            <person name="Jacobson A."/>
            <person name="Kennedy G."/>
            <person name="Labadie P."/>
            <person name="Hunt B.G."/>
            <person name="Srinivasan R."/>
        </authorList>
    </citation>
    <scope>NUCLEOTIDE SEQUENCE</scope>
    <source>
        <strain evidence="3">PL_HMW_Pooled</strain>
        <tissue evidence="3">Head</tissue>
    </source>
</reference>
<reference evidence="3" key="2">
    <citation type="journal article" date="2023" name="BMC Genomics">
        <title>Pest status, molecular evolution, and epigenetic factors derived from the genome assembly of Frankliniella fusca, a thysanopteran phytovirus vector.</title>
        <authorList>
            <person name="Catto M.A."/>
            <person name="Labadie P.E."/>
            <person name="Jacobson A.L."/>
            <person name="Kennedy G.G."/>
            <person name="Srinivasan R."/>
            <person name="Hunt B.G."/>
        </authorList>
    </citation>
    <scope>NUCLEOTIDE SEQUENCE</scope>
    <source>
        <strain evidence="3">PL_HMW_Pooled</strain>
    </source>
</reference>
<gene>
    <name evidence="3" type="ORF">KUF71_009414</name>
    <name evidence="4" type="ORF">KUF71_009699</name>
    <name evidence="2" type="ORF">KUF71_024557</name>
</gene>
<comment type="caution">
    <text evidence="3">The sequence shown here is derived from an EMBL/GenBank/DDBJ whole genome shotgun (WGS) entry which is preliminary data.</text>
</comment>